<dbReference type="Proteomes" id="UP000823399">
    <property type="component" value="Unassembled WGS sequence"/>
</dbReference>
<sequence>MSVTSDQPSPSAASAAEVLHKLISGNSANGTSFYTAGTSVVSQAEFYVGGREGDTLTVKQSSSDEPTEFIMSGVLGLTATISTSLQTPTKFSLLRGVRLSHNVKFIAKDTYAAAKFFFFVVETVLKTLFQMKVITGSRSPTHPPYSHPPNPDLPDWEAELKERECWAVHSQQIHTCKRSTCLCINQFGKLECK</sequence>
<protein>
    <submittedName>
        <fullName evidence="1">Uncharacterized protein</fullName>
    </submittedName>
</protein>
<name>A0A9P7FEH7_9AGAM</name>
<dbReference type="OrthoDB" id="2804425at2759"/>
<evidence type="ECO:0000313" key="2">
    <source>
        <dbReference type="Proteomes" id="UP000823399"/>
    </source>
</evidence>
<gene>
    <name evidence="1" type="ORF">F5147DRAFT_649843</name>
</gene>
<evidence type="ECO:0000313" key="1">
    <source>
        <dbReference type="EMBL" id="KAG2114678.1"/>
    </source>
</evidence>
<reference evidence="1" key="1">
    <citation type="journal article" date="2020" name="New Phytol.">
        <title>Comparative genomics reveals dynamic genome evolution in host specialist ectomycorrhizal fungi.</title>
        <authorList>
            <person name="Lofgren L.A."/>
            <person name="Nguyen N.H."/>
            <person name="Vilgalys R."/>
            <person name="Ruytinx J."/>
            <person name="Liao H.L."/>
            <person name="Branco S."/>
            <person name="Kuo A."/>
            <person name="LaButti K."/>
            <person name="Lipzen A."/>
            <person name="Andreopoulos W."/>
            <person name="Pangilinan J."/>
            <person name="Riley R."/>
            <person name="Hundley H."/>
            <person name="Na H."/>
            <person name="Barry K."/>
            <person name="Grigoriev I.V."/>
            <person name="Stajich J.E."/>
            <person name="Kennedy P.G."/>
        </authorList>
    </citation>
    <scope>NUCLEOTIDE SEQUENCE</scope>
    <source>
        <strain evidence="1">FC423</strain>
    </source>
</reference>
<dbReference type="RefSeq" id="XP_041296626.1">
    <property type="nucleotide sequence ID" value="XM_041433382.1"/>
</dbReference>
<proteinExistence type="predicted"/>
<dbReference type="EMBL" id="JABBWM010000009">
    <property type="protein sequence ID" value="KAG2114678.1"/>
    <property type="molecule type" value="Genomic_DNA"/>
</dbReference>
<dbReference type="GeneID" id="64695641"/>
<keyword evidence="2" id="KW-1185">Reference proteome</keyword>
<dbReference type="AlphaFoldDB" id="A0A9P7FEH7"/>
<organism evidence="1 2">
    <name type="scientific">Suillus discolor</name>
    <dbReference type="NCBI Taxonomy" id="1912936"/>
    <lineage>
        <taxon>Eukaryota</taxon>
        <taxon>Fungi</taxon>
        <taxon>Dikarya</taxon>
        <taxon>Basidiomycota</taxon>
        <taxon>Agaricomycotina</taxon>
        <taxon>Agaricomycetes</taxon>
        <taxon>Agaricomycetidae</taxon>
        <taxon>Boletales</taxon>
        <taxon>Suillineae</taxon>
        <taxon>Suillaceae</taxon>
        <taxon>Suillus</taxon>
    </lineage>
</organism>
<accession>A0A9P7FEH7</accession>
<comment type="caution">
    <text evidence="1">The sequence shown here is derived from an EMBL/GenBank/DDBJ whole genome shotgun (WGS) entry which is preliminary data.</text>
</comment>